<comment type="catalytic activity">
    <reaction evidence="4">
        <text>dTTP + H2O = dTMP + diphosphate + H(+)</text>
        <dbReference type="Rhea" id="RHEA:28534"/>
        <dbReference type="ChEBI" id="CHEBI:15377"/>
        <dbReference type="ChEBI" id="CHEBI:15378"/>
        <dbReference type="ChEBI" id="CHEBI:33019"/>
        <dbReference type="ChEBI" id="CHEBI:37568"/>
        <dbReference type="ChEBI" id="CHEBI:63528"/>
        <dbReference type="EC" id="3.6.1.9"/>
    </reaction>
</comment>
<evidence type="ECO:0000256" key="3">
    <source>
        <dbReference type="ARBA" id="ARBA00023080"/>
    </source>
</evidence>
<dbReference type="EMBL" id="LC066397">
    <property type="protein sequence ID" value="BAT31108.1"/>
    <property type="molecule type" value="Genomic_DNA"/>
</dbReference>
<dbReference type="RefSeq" id="WP_007065641.1">
    <property type="nucleotide sequence ID" value="NZ_BBWO01000017.1"/>
</dbReference>
<comment type="caution">
    <text evidence="4">Lacks conserved residue(s) required for the propagation of feature annotation.</text>
</comment>
<dbReference type="HAMAP" id="MF_00528">
    <property type="entry name" value="Maf"/>
    <property type="match status" value="1"/>
</dbReference>
<dbReference type="CDD" id="cd00555">
    <property type="entry name" value="Maf"/>
    <property type="match status" value="1"/>
</dbReference>
<keyword evidence="2 4" id="KW-0378">Hydrolase</keyword>
<dbReference type="NCBIfam" id="TIGR00172">
    <property type="entry name" value="maf"/>
    <property type="match status" value="1"/>
</dbReference>
<reference evidence="6" key="1">
    <citation type="journal article" date="2015" name="Proc. Natl. Acad. Sci. U.S.A.">
        <title>Bacterial clade with the ribosomal RNA operon on a small plasmid rather than the chromosome.</title>
        <authorList>
            <person name="Anda M."/>
            <person name="Ohtsubo Y."/>
            <person name="Okubo T."/>
            <person name="Sugawara M."/>
            <person name="Nagata Y."/>
            <person name="Tsuda M."/>
            <person name="Minamisawa K."/>
            <person name="Mitsui H."/>
        </authorList>
    </citation>
    <scope>NUCLEOTIDE SEQUENCE</scope>
    <source>
        <strain evidence="6">DSM 15513</strain>
    </source>
</reference>
<feature type="compositionally biased region" description="Basic and acidic residues" evidence="5">
    <location>
        <begin position="220"/>
        <end position="232"/>
    </location>
</feature>
<comment type="function">
    <text evidence="4">Nucleoside triphosphate pyrophosphatase that hydrolyzes dTTP and UTP. May have a dual role in cell division arrest and in preventing the incorporation of modified nucleotides into cellular nucleic acids.</text>
</comment>
<dbReference type="SUPFAM" id="SSF52972">
    <property type="entry name" value="ITPase-like"/>
    <property type="match status" value="1"/>
</dbReference>
<feature type="compositionally biased region" description="Basic and acidic residues" evidence="5">
    <location>
        <begin position="33"/>
        <end position="50"/>
    </location>
</feature>
<organism evidence="6">
    <name type="scientific">Fulvimarina pelagi</name>
    <dbReference type="NCBI Taxonomy" id="217511"/>
    <lineage>
        <taxon>Bacteria</taxon>
        <taxon>Pseudomonadati</taxon>
        <taxon>Pseudomonadota</taxon>
        <taxon>Alphaproteobacteria</taxon>
        <taxon>Hyphomicrobiales</taxon>
        <taxon>Aurantimonadaceae</taxon>
        <taxon>Fulvimarina</taxon>
    </lineage>
</organism>
<evidence type="ECO:0000256" key="2">
    <source>
        <dbReference type="ARBA" id="ARBA00022801"/>
    </source>
</evidence>
<dbReference type="PANTHER" id="PTHR43213:SF5">
    <property type="entry name" value="BIFUNCTIONAL DTTP_UTP PYROPHOSPHATASE_METHYLTRANSFERASE PROTEIN-RELATED"/>
    <property type="match status" value="1"/>
</dbReference>
<dbReference type="AlphaFoldDB" id="A0A0P0ZB85"/>
<name>A0A0P0ZB85_9HYPH</name>
<feature type="active site" description="Proton acceptor" evidence="4">
    <location>
        <position position="73"/>
    </location>
</feature>
<evidence type="ECO:0000313" key="6">
    <source>
        <dbReference type="EMBL" id="BAT31108.1"/>
    </source>
</evidence>
<dbReference type="GO" id="GO:0036221">
    <property type="term" value="F:UTP diphosphatase activity"/>
    <property type="evidence" value="ECO:0007669"/>
    <property type="project" value="RHEA"/>
</dbReference>
<dbReference type="EC" id="3.6.1.9" evidence="4"/>
<accession>A0A0P0ZB85</accession>
<feature type="region of interest" description="Disordered" evidence="5">
    <location>
        <begin position="26"/>
        <end position="50"/>
    </location>
</feature>
<feature type="site" description="Important for substrate specificity" evidence="4">
    <location>
        <position position="74"/>
    </location>
</feature>
<evidence type="ECO:0000256" key="5">
    <source>
        <dbReference type="SAM" id="MobiDB-lite"/>
    </source>
</evidence>
<sequence length="232" mass="25689">MLILASASPRRLGLLQQAGIEPDVMMPADLDETPTRSEHPRSLAKRLSREKAEATSKRVAELNYANPYVLAADTVVCVGRDIMPKTELWEDAQACLRILSGRAHRVYTGVSLITPRGSLRQRLIETRVRFKRLSREDIDRYLRSGEWRGKAGGYAIQGRAGAFVVRLIGSYTNVVGLPLYETVNLLAGEGYDIDSRTGLQLEDDVNEGPKLTPVDEDATAPDRDREAVPLTS</sequence>
<evidence type="ECO:0000256" key="4">
    <source>
        <dbReference type="HAMAP-Rule" id="MF_00528"/>
    </source>
</evidence>
<dbReference type="GO" id="GO:0009117">
    <property type="term" value="P:nucleotide metabolic process"/>
    <property type="evidence" value="ECO:0007669"/>
    <property type="project" value="UniProtKB-KW"/>
</dbReference>
<comment type="subcellular location">
    <subcellularLocation>
        <location evidence="4">Cytoplasm</location>
    </subcellularLocation>
</comment>
<keyword evidence="3 4" id="KW-0546">Nucleotide metabolism</keyword>
<feature type="site" description="Important for substrate specificity" evidence="4">
    <location>
        <position position="10"/>
    </location>
</feature>
<feature type="site" description="Important for substrate specificity" evidence="4">
    <location>
        <position position="157"/>
    </location>
</feature>
<keyword evidence="4" id="KW-0963">Cytoplasm</keyword>
<proteinExistence type="inferred from homology"/>
<dbReference type="PIRSF" id="PIRSF006305">
    <property type="entry name" value="Maf"/>
    <property type="match status" value="1"/>
</dbReference>
<dbReference type="OrthoDB" id="9807767at2"/>
<comment type="cofactor">
    <cofactor evidence="1 4">
        <name>a divalent metal cation</name>
        <dbReference type="ChEBI" id="CHEBI:60240"/>
    </cofactor>
</comment>
<dbReference type="Gene3D" id="3.90.950.10">
    <property type="match status" value="1"/>
</dbReference>
<dbReference type="Pfam" id="PF02545">
    <property type="entry name" value="Maf"/>
    <property type="match status" value="1"/>
</dbReference>
<dbReference type="GO" id="GO:0036218">
    <property type="term" value="F:dTTP diphosphatase activity"/>
    <property type="evidence" value="ECO:0007669"/>
    <property type="project" value="RHEA"/>
</dbReference>
<feature type="region of interest" description="Disordered" evidence="5">
    <location>
        <begin position="203"/>
        <end position="232"/>
    </location>
</feature>
<dbReference type="GO" id="GO:0005737">
    <property type="term" value="C:cytoplasm"/>
    <property type="evidence" value="ECO:0007669"/>
    <property type="project" value="UniProtKB-SubCell"/>
</dbReference>
<protein>
    <recommendedName>
        <fullName evidence="4">dTTP/UTP pyrophosphatase</fullName>
        <shortName evidence="4">dTTPase/UTPase</shortName>
        <ecNumber evidence="4">3.6.1.9</ecNumber>
    </recommendedName>
    <alternativeName>
        <fullName evidence="4">Nucleoside triphosphate pyrophosphatase</fullName>
    </alternativeName>
    <alternativeName>
        <fullName evidence="4">Nucleotide pyrophosphatase</fullName>
        <shortName evidence="4">Nucleotide PPase</shortName>
    </alternativeName>
</protein>
<comment type="similarity">
    <text evidence="4">Belongs to the Maf family. YhdE subfamily.</text>
</comment>
<dbReference type="InterPro" id="IPR029001">
    <property type="entry name" value="ITPase-like_fam"/>
</dbReference>
<evidence type="ECO:0000256" key="1">
    <source>
        <dbReference type="ARBA" id="ARBA00001968"/>
    </source>
</evidence>
<dbReference type="NCBIfam" id="NF002401">
    <property type="entry name" value="PRK01441.1"/>
    <property type="match status" value="1"/>
</dbReference>
<comment type="catalytic activity">
    <reaction evidence="4">
        <text>UTP + H2O = UMP + diphosphate + H(+)</text>
        <dbReference type="Rhea" id="RHEA:29395"/>
        <dbReference type="ChEBI" id="CHEBI:15377"/>
        <dbReference type="ChEBI" id="CHEBI:15378"/>
        <dbReference type="ChEBI" id="CHEBI:33019"/>
        <dbReference type="ChEBI" id="CHEBI:46398"/>
        <dbReference type="ChEBI" id="CHEBI:57865"/>
        <dbReference type="EC" id="3.6.1.9"/>
    </reaction>
</comment>
<dbReference type="PANTHER" id="PTHR43213">
    <property type="entry name" value="BIFUNCTIONAL DTTP/UTP PYROPHOSPHATASE/METHYLTRANSFERASE PROTEIN-RELATED"/>
    <property type="match status" value="1"/>
</dbReference>
<dbReference type="InterPro" id="IPR003697">
    <property type="entry name" value="Maf-like"/>
</dbReference>